<keyword evidence="7" id="KW-0833">Ubl conjugation pathway</keyword>
<dbReference type="InterPro" id="IPR013083">
    <property type="entry name" value="Znf_RING/FYVE/PHD"/>
</dbReference>
<evidence type="ECO:0000256" key="2">
    <source>
        <dbReference type="ARBA" id="ARBA00012251"/>
    </source>
</evidence>
<proteinExistence type="predicted"/>
<dbReference type="EC" id="2.3.2.31" evidence="2"/>
<dbReference type="GO" id="GO:0016567">
    <property type="term" value="P:protein ubiquitination"/>
    <property type="evidence" value="ECO:0007669"/>
    <property type="project" value="InterPro"/>
</dbReference>
<dbReference type="GO" id="GO:0061630">
    <property type="term" value="F:ubiquitin protein ligase activity"/>
    <property type="evidence" value="ECO:0007669"/>
    <property type="project" value="UniProtKB-EC"/>
</dbReference>
<evidence type="ECO:0000256" key="3">
    <source>
        <dbReference type="ARBA" id="ARBA00022679"/>
    </source>
</evidence>
<keyword evidence="3" id="KW-0808">Transferase</keyword>
<keyword evidence="8" id="KW-0862">Zinc</keyword>
<accession>A0AA40DSG7</accession>
<keyword evidence="4" id="KW-0479">Metal-binding</keyword>
<evidence type="ECO:0000256" key="8">
    <source>
        <dbReference type="ARBA" id="ARBA00022833"/>
    </source>
</evidence>
<gene>
    <name evidence="10" type="ORF">B0H67DRAFT_492605</name>
</gene>
<dbReference type="PANTHER" id="PTHR11685">
    <property type="entry name" value="RBR FAMILY RING FINGER AND IBR DOMAIN-CONTAINING"/>
    <property type="match status" value="1"/>
</dbReference>
<dbReference type="Pfam" id="PF22191">
    <property type="entry name" value="IBR_1"/>
    <property type="match status" value="1"/>
</dbReference>
<evidence type="ECO:0000256" key="5">
    <source>
        <dbReference type="ARBA" id="ARBA00022737"/>
    </source>
</evidence>
<dbReference type="SMART" id="SM00647">
    <property type="entry name" value="IBR"/>
    <property type="match status" value="2"/>
</dbReference>
<evidence type="ECO:0000259" key="9">
    <source>
        <dbReference type="PROSITE" id="PS51873"/>
    </source>
</evidence>
<dbReference type="InterPro" id="IPR031127">
    <property type="entry name" value="E3_UB_ligase_RBR"/>
</dbReference>
<dbReference type="Gene3D" id="3.30.40.10">
    <property type="entry name" value="Zinc/RING finger domain, C3HC4 (zinc finger)"/>
    <property type="match status" value="1"/>
</dbReference>
<dbReference type="CDD" id="cd20335">
    <property type="entry name" value="BRcat_RBR"/>
    <property type="match status" value="1"/>
</dbReference>
<comment type="catalytic activity">
    <reaction evidence="1">
        <text>[E2 ubiquitin-conjugating enzyme]-S-ubiquitinyl-L-cysteine + [acceptor protein]-L-lysine = [E2 ubiquitin-conjugating enzyme]-L-cysteine + [acceptor protein]-N(6)-ubiquitinyl-L-lysine.</text>
        <dbReference type="EC" id="2.3.2.31"/>
    </reaction>
</comment>
<dbReference type="InterPro" id="IPR044066">
    <property type="entry name" value="TRIAD_supradom"/>
</dbReference>
<protein>
    <recommendedName>
        <fullName evidence="2">RBR-type E3 ubiquitin transferase</fullName>
        <ecNumber evidence="2">2.3.2.31</ecNumber>
    </recommendedName>
</protein>
<keyword evidence="5" id="KW-0677">Repeat</keyword>
<dbReference type="GO" id="GO:0008270">
    <property type="term" value="F:zinc ion binding"/>
    <property type="evidence" value="ECO:0007669"/>
    <property type="project" value="UniProtKB-KW"/>
</dbReference>
<reference evidence="10" key="1">
    <citation type="submission" date="2023-06" db="EMBL/GenBank/DDBJ databases">
        <title>Genome-scale phylogeny and comparative genomics of the fungal order Sordariales.</title>
        <authorList>
            <consortium name="Lawrence Berkeley National Laboratory"/>
            <person name="Hensen N."/>
            <person name="Bonometti L."/>
            <person name="Westerberg I."/>
            <person name="Brannstrom I.O."/>
            <person name="Guillou S."/>
            <person name="Cros-Aarteil S."/>
            <person name="Calhoun S."/>
            <person name="Haridas S."/>
            <person name="Kuo A."/>
            <person name="Mondo S."/>
            <person name="Pangilinan J."/>
            <person name="Riley R."/>
            <person name="Labutti K."/>
            <person name="Andreopoulos B."/>
            <person name="Lipzen A."/>
            <person name="Chen C."/>
            <person name="Yanf M."/>
            <person name="Daum C."/>
            <person name="Ng V."/>
            <person name="Clum A."/>
            <person name="Steindorff A."/>
            <person name="Ohm R."/>
            <person name="Martin F."/>
            <person name="Silar P."/>
            <person name="Natvig D."/>
            <person name="Lalanne C."/>
            <person name="Gautier V."/>
            <person name="Ament-Velasquez S.L."/>
            <person name="Kruys A."/>
            <person name="Hutchinson M.I."/>
            <person name="Powell A.J."/>
            <person name="Barry K."/>
            <person name="Miller A.N."/>
            <person name="Grigoriev I.V."/>
            <person name="Debuchy R."/>
            <person name="Gladieux P."/>
            <person name="Thoren M.H."/>
            <person name="Johannesson H."/>
        </authorList>
    </citation>
    <scope>NUCLEOTIDE SEQUENCE</scope>
    <source>
        <strain evidence="10">SMH4607-1</strain>
    </source>
</reference>
<organism evidence="10 11">
    <name type="scientific">Lasiosphaeris hirsuta</name>
    <dbReference type="NCBI Taxonomy" id="260670"/>
    <lineage>
        <taxon>Eukaryota</taxon>
        <taxon>Fungi</taxon>
        <taxon>Dikarya</taxon>
        <taxon>Ascomycota</taxon>
        <taxon>Pezizomycotina</taxon>
        <taxon>Sordariomycetes</taxon>
        <taxon>Sordariomycetidae</taxon>
        <taxon>Sordariales</taxon>
        <taxon>Lasiosphaeriaceae</taxon>
        <taxon>Lasiosphaeris</taxon>
    </lineage>
</organism>
<sequence length="249" mass="27979">MPPSSLPACSAEHDLDICRACLSRHLEAQLESRGRAVSESLTCPSLGCGHLYTHSELRIVASPETFARYDKLRLLSHLATLPDFRWCLREGCGSGQVYAFPASRLPSFPADMQLRQRNRVLCEACGFAMCFAHQTPWHEGLDCVEYDAERGDPQLAATRAWICDNTKGCPGCEAPVEKGPGCFHMTCHVCHFEFCWECLADWAQIVNVHPITYVRKYRRDRHAVGCYFRSENAPEATMVAGHTVQEALW</sequence>
<evidence type="ECO:0000313" key="11">
    <source>
        <dbReference type="Proteomes" id="UP001172102"/>
    </source>
</evidence>
<evidence type="ECO:0000256" key="1">
    <source>
        <dbReference type="ARBA" id="ARBA00001798"/>
    </source>
</evidence>
<evidence type="ECO:0000313" key="10">
    <source>
        <dbReference type="EMBL" id="KAK0711771.1"/>
    </source>
</evidence>
<dbReference type="Gene3D" id="1.20.120.1750">
    <property type="match status" value="1"/>
</dbReference>
<keyword evidence="6" id="KW-0863">Zinc-finger</keyword>
<dbReference type="InterPro" id="IPR002867">
    <property type="entry name" value="IBR_dom"/>
</dbReference>
<evidence type="ECO:0000256" key="4">
    <source>
        <dbReference type="ARBA" id="ARBA00022723"/>
    </source>
</evidence>
<evidence type="ECO:0000256" key="7">
    <source>
        <dbReference type="ARBA" id="ARBA00022786"/>
    </source>
</evidence>
<feature type="domain" description="RING-type" evidence="9">
    <location>
        <begin position="1"/>
        <end position="220"/>
    </location>
</feature>
<dbReference type="Pfam" id="PF01485">
    <property type="entry name" value="IBR"/>
    <property type="match status" value="1"/>
</dbReference>
<dbReference type="AlphaFoldDB" id="A0AA40DSG7"/>
<evidence type="ECO:0000256" key="6">
    <source>
        <dbReference type="ARBA" id="ARBA00022771"/>
    </source>
</evidence>
<comment type="caution">
    <text evidence="10">The sequence shown here is derived from an EMBL/GenBank/DDBJ whole genome shotgun (WGS) entry which is preliminary data.</text>
</comment>
<name>A0AA40DSG7_9PEZI</name>
<dbReference type="EMBL" id="JAUKUA010000005">
    <property type="protein sequence ID" value="KAK0711771.1"/>
    <property type="molecule type" value="Genomic_DNA"/>
</dbReference>
<dbReference type="SUPFAM" id="SSF57850">
    <property type="entry name" value="RING/U-box"/>
    <property type="match status" value="2"/>
</dbReference>
<dbReference type="PROSITE" id="PS51873">
    <property type="entry name" value="TRIAD"/>
    <property type="match status" value="1"/>
</dbReference>
<dbReference type="Proteomes" id="UP001172102">
    <property type="component" value="Unassembled WGS sequence"/>
</dbReference>
<keyword evidence="11" id="KW-1185">Reference proteome</keyword>